<keyword evidence="7" id="KW-1185">Reference proteome</keyword>
<dbReference type="CDD" id="cd08422">
    <property type="entry name" value="PBP2_CrgA_like"/>
    <property type="match status" value="1"/>
</dbReference>
<organism evidence="6 7">
    <name type="scientific">Candidatus Phaeomarinibacter ectocarpi</name>
    <dbReference type="NCBI Taxonomy" id="1458461"/>
    <lineage>
        <taxon>Bacteria</taxon>
        <taxon>Pseudomonadati</taxon>
        <taxon>Pseudomonadota</taxon>
        <taxon>Alphaproteobacteria</taxon>
        <taxon>Hyphomicrobiales</taxon>
        <taxon>Parvibaculaceae</taxon>
        <taxon>Candidatus Phaeomarinibacter</taxon>
    </lineage>
</organism>
<dbReference type="Proteomes" id="UP000032160">
    <property type="component" value="Chromosome I"/>
</dbReference>
<dbReference type="Gene3D" id="1.10.10.10">
    <property type="entry name" value="Winged helix-like DNA-binding domain superfamily/Winged helix DNA-binding domain"/>
    <property type="match status" value="1"/>
</dbReference>
<dbReference type="Pfam" id="PF03466">
    <property type="entry name" value="LysR_substrate"/>
    <property type="match status" value="1"/>
</dbReference>
<keyword evidence="4" id="KW-0804">Transcription</keyword>
<evidence type="ECO:0000256" key="1">
    <source>
        <dbReference type="ARBA" id="ARBA00009437"/>
    </source>
</evidence>
<dbReference type="PANTHER" id="PTHR30537:SF5">
    <property type="entry name" value="HTH-TYPE TRANSCRIPTIONAL ACTIVATOR TTDR-RELATED"/>
    <property type="match status" value="1"/>
</dbReference>
<dbReference type="PRINTS" id="PR00039">
    <property type="entry name" value="HTHLYSR"/>
</dbReference>
<dbReference type="AlphaFoldDB" id="X5M673"/>
<dbReference type="FunFam" id="3.40.190.290:FF:000001">
    <property type="entry name" value="Transcriptional regulator, LysR family"/>
    <property type="match status" value="1"/>
</dbReference>
<dbReference type="PATRIC" id="fig|1458461.3.peg.248"/>
<proteinExistence type="inferred from homology"/>
<keyword evidence="2" id="KW-0805">Transcription regulation</keyword>
<dbReference type="Pfam" id="PF00126">
    <property type="entry name" value="HTH_1"/>
    <property type="match status" value="1"/>
</dbReference>
<dbReference type="FunFam" id="1.10.10.10:FF:000001">
    <property type="entry name" value="LysR family transcriptional regulator"/>
    <property type="match status" value="1"/>
</dbReference>
<dbReference type="InterPro" id="IPR000847">
    <property type="entry name" value="LysR_HTH_N"/>
</dbReference>
<gene>
    <name evidence="6" type="ORF">BN1012_Phect249</name>
</gene>
<evidence type="ECO:0000313" key="7">
    <source>
        <dbReference type="Proteomes" id="UP000032160"/>
    </source>
</evidence>
<evidence type="ECO:0000313" key="6">
    <source>
        <dbReference type="EMBL" id="CDO58463.1"/>
    </source>
</evidence>
<dbReference type="InterPro" id="IPR036390">
    <property type="entry name" value="WH_DNA-bd_sf"/>
</dbReference>
<dbReference type="OrthoDB" id="9786526at2"/>
<dbReference type="STRING" id="1458461.BN1012_Phect249"/>
<dbReference type="SUPFAM" id="SSF53850">
    <property type="entry name" value="Periplasmic binding protein-like II"/>
    <property type="match status" value="1"/>
</dbReference>
<accession>X5M673</accession>
<feature type="domain" description="HTH lysR-type" evidence="5">
    <location>
        <begin position="1"/>
        <end position="59"/>
    </location>
</feature>
<evidence type="ECO:0000256" key="4">
    <source>
        <dbReference type="ARBA" id="ARBA00023163"/>
    </source>
</evidence>
<dbReference type="PANTHER" id="PTHR30537">
    <property type="entry name" value="HTH-TYPE TRANSCRIPTIONAL REGULATOR"/>
    <property type="match status" value="1"/>
</dbReference>
<dbReference type="InterPro" id="IPR036388">
    <property type="entry name" value="WH-like_DNA-bd_sf"/>
</dbReference>
<evidence type="ECO:0000256" key="3">
    <source>
        <dbReference type="ARBA" id="ARBA00023125"/>
    </source>
</evidence>
<dbReference type="GO" id="GO:0006351">
    <property type="term" value="P:DNA-templated transcription"/>
    <property type="evidence" value="ECO:0007669"/>
    <property type="project" value="TreeGrafter"/>
</dbReference>
<dbReference type="GO" id="GO:0003700">
    <property type="term" value="F:DNA-binding transcription factor activity"/>
    <property type="evidence" value="ECO:0007669"/>
    <property type="project" value="InterPro"/>
</dbReference>
<keyword evidence="3" id="KW-0238">DNA-binding</keyword>
<dbReference type="PROSITE" id="PS50931">
    <property type="entry name" value="HTH_LYSR"/>
    <property type="match status" value="1"/>
</dbReference>
<dbReference type="SUPFAM" id="SSF46785">
    <property type="entry name" value="Winged helix' DNA-binding domain"/>
    <property type="match status" value="1"/>
</dbReference>
<dbReference type="Gene3D" id="3.40.190.290">
    <property type="match status" value="1"/>
</dbReference>
<dbReference type="EMBL" id="HG966617">
    <property type="protein sequence ID" value="CDO58463.1"/>
    <property type="molecule type" value="Genomic_DNA"/>
</dbReference>
<dbReference type="InterPro" id="IPR005119">
    <property type="entry name" value="LysR_subst-bd"/>
</dbReference>
<dbReference type="RefSeq" id="WP_043949410.1">
    <property type="nucleotide sequence ID" value="NZ_HG966617.1"/>
</dbReference>
<dbReference type="HOGENOM" id="CLU_039613_16_2_5"/>
<evidence type="ECO:0000256" key="2">
    <source>
        <dbReference type="ARBA" id="ARBA00023015"/>
    </source>
</evidence>
<name>X5M673_9HYPH</name>
<dbReference type="InterPro" id="IPR058163">
    <property type="entry name" value="LysR-type_TF_proteobact-type"/>
</dbReference>
<evidence type="ECO:0000259" key="5">
    <source>
        <dbReference type="PROSITE" id="PS50931"/>
    </source>
</evidence>
<dbReference type="KEGG" id="pect:BN1012_Phect249"/>
<protein>
    <submittedName>
        <fullName evidence="6">Transcriptional regulator, LysR family</fullName>
    </submittedName>
</protein>
<dbReference type="GO" id="GO:0043565">
    <property type="term" value="F:sequence-specific DNA binding"/>
    <property type="evidence" value="ECO:0007669"/>
    <property type="project" value="TreeGrafter"/>
</dbReference>
<comment type="similarity">
    <text evidence="1">Belongs to the LysR transcriptional regulatory family.</text>
</comment>
<sequence>MDRLSTLEVFVAVAERGSFSKAAEDLGLSNSAVSKQVAALEDRLGARLLNRTTRRVSLTDVGQAYWERARAVLADLEEADAAAASLHDEARGLLKLSVPFSFSLRHLSPVLSEFMAAHPRLEVDLVLNDRFVDIVDEGFDVAIRIGTLADSSLKARRIAPVRRVLAASPAFLDRVGRPQTPDDVDGDWCLRYSIGGDALDLEREDTPGEVAAQIRSTGPLRVNNGDMIREAMLAGGGIASLPTFIIGDDLKSGALERVLPDWCASTIAMYAVYPPGKVLSAKVRLLIDLLVERFGPVPSWDAFEER</sequence>
<reference evidence="6 7" key="1">
    <citation type="journal article" date="2014" name="Front. Genet.">
        <title>Genome and metabolic network of "Candidatus Phaeomarinobacter ectocarpi" Ec32, a new candidate genus of Alphaproteobacteria frequently associated with brown algae.</title>
        <authorList>
            <person name="Dittami S.M."/>
            <person name="Barbeyron T."/>
            <person name="Boyen C."/>
            <person name="Cambefort J."/>
            <person name="Collet G."/>
            <person name="Delage L."/>
            <person name="Gobet A."/>
            <person name="Groisillier A."/>
            <person name="Leblanc C."/>
            <person name="Michel G."/>
            <person name="Scornet D."/>
            <person name="Siegel A."/>
            <person name="Tapia J.E."/>
            <person name="Tonon T."/>
        </authorList>
    </citation>
    <scope>NUCLEOTIDE SEQUENCE [LARGE SCALE GENOMIC DNA]</scope>
    <source>
        <strain evidence="6 7">Ec32</strain>
    </source>
</reference>